<accession>A0A6J6Q715</accession>
<protein>
    <submittedName>
        <fullName evidence="2">Unannotated protein</fullName>
    </submittedName>
</protein>
<name>A0A6J6Q715_9ZZZZ</name>
<reference evidence="2" key="1">
    <citation type="submission" date="2020-05" db="EMBL/GenBank/DDBJ databases">
        <authorList>
            <person name="Chiriac C."/>
            <person name="Salcher M."/>
            <person name="Ghai R."/>
            <person name="Kavagutti S V."/>
        </authorList>
    </citation>
    <scope>NUCLEOTIDE SEQUENCE</scope>
</reference>
<evidence type="ECO:0000313" key="2">
    <source>
        <dbReference type="EMBL" id="CAB4704995.1"/>
    </source>
</evidence>
<dbReference type="EMBL" id="CAEZXW010000046">
    <property type="protein sequence ID" value="CAB4704995.1"/>
    <property type="molecule type" value="Genomic_DNA"/>
</dbReference>
<evidence type="ECO:0000256" key="1">
    <source>
        <dbReference type="SAM" id="MobiDB-lite"/>
    </source>
</evidence>
<proteinExistence type="predicted"/>
<organism evidence="2">
    <name type="scientific">freshwater metagenome</name>
    <dbReference type="NCBI Taxonomy" id="449393"/>
    <lineage>
        <taxon>unclassified sequences</taxon>
        <taxon>metagenomes</taxon>
        <taxon>ecological metagenomes</taxon>
    </lineage>
</organism>
<feature type="region of interest" description="Disordered" evidence="1">
    <location>
        <begin position="157"/>
        <end position="211"/>
    </location>
</feature>
<dbReference type="AlphaFoldDB" id="A0A6J6Q715"/>
<gene>
    <name evidence="2" type="ORF">UFOPK2593_00834</name>
</gene>
<sequence>MASTTTMRSPSLTVAPSATATLTTVPCIGATSEVPVAAAFVLRAPLRRAPVAAEVAPLPSPAGRVTSKRRPSTSTEIVSRVPASPLSAEPYAGISFLNSVSIQRVCTRNGSSQKSGSRTTARWKVSAVGIPSTMKSSSARRERSRASLRVAPVTISLARSESKLPPTTSPAPKPESRRTPGPLGATNLVIFPGAGRKPRPGSSPLMRNSMLCPRSTGSMMVSFSPSAIRNCSRTKSMPVTSSETGCSTCRRVFTSRKEIVPSWPTRNSQVPAPT</sequence>